<dbReference type="OrthoDB" id="5653493at2"/>
<keyword evidence="2" id="KW-1185">Reference proteome</keyword>
<proteinExistence type="predicted"/>
<dbReference type="RefSeq" id="WP_058514118.1">
    <property type="nucleotide sequence ID" value="NZ_CAAAIH010000077.1"/>
</dbReference>
<organism evidence="1 2">
    <name type="scientific">Legionella santicrucis</name>
    <dbReference type="NCBI Taxonomy" id="45074"/>
    <lineage>
        <taxon>Bacteria</taxon>
        <taxon>Pseudomonadati</taxon>
        <taxon>Pseudomonadota</taxon>
        <taxon>Gammaproteobacteria</taxon>
        <taxon>Legionellales</taxon>
        <taxon>Legionellaceae</taxon>
        <taxon>Legionella</taxon>
    </lineage>
</organism>
<protein>
    <submittedName>
        <fullName evidence="1">Uncharacterized protein</fullName>
    </submittedName>
</protein>
<dbReference type="Proteomes" id="UP000054703">
    <property type="component" value="Unassembled WGS sequence"/>
</dbReference>
<gene>
    <name evidence="1" type="ORF">Lsan_1835</name>
</gene>
<accession>A0A0W0YX74</accession>
<name>A0A0W0YX74_9GAMM</name>
<evidence type="ECO:0000313" key="2">
    <source>
        <dbReference type="Proteomes" id="UP000054703"/>
    </source>
</evidence>
<reference evidence="1 2" key="1">
    <citation type="submission" date="2015-11" db="EMBL/GenBank/DDBJ databases">
        <title>Genomic analysis of 38 Legionella species identifies large and diverse effector repertoires.</title>
        <authorList>
            <person name="Burstein D."/>
            <person name="Amaro F."/>
            <person name="Zusman T."/>
            <person name="Lifshitz Z."/>
            <person name="Cohen O."/>
            <person name="Gilbert J.A."/>
            <person name="Pupko T."/>
            <person name="Shuman H.A."/>
            <person name="Segal G."/>
        </authorList>
    </citation>
    <scope>NUCLEOTIDE SEQUENCE [LARGE SCALE GENOMIC DNA]</scope>
    <source>
        <strain evidence="1 2">SC-63-C7</strain>
    </source>
</reference>
<sequence>MGKINQEIHKYIATLANQGIQVEFCLGLKPQQQSGQVCKLIAGAVVQEYLVNQKFHSQTSLPLQKKGIFSYSLRQHAKQVIHSQVGEVYGPTQMKKVFDYNKFETTSFHITNKDSYEKFIIHMINQKQPVIAYFDVTPRMDLEEQGMPGIFNGSFEHGAAIAGYYYSNAQLNLIIAQWGEFYEIAFDALFNSTSQLSTVKSPENYQKYYPIPGLFSKKTWLEKKQMDIICDSLCEKQTTLSSIVSFLNYMWPKDQERIAIPPNDDSACLANVLTLITGNSHTIELGDFYQYRLDFEKLNEEQNEYDFSPRFLICD</sequence>
<evidence type="ECO:0000313" key="1">
    <source>
        <dbReference type="EMBL" id="KTD61458.1"/>
    </source>
</evidence>
<dbReference type="AlphaFoldDB" id="A0A0W0YX74"/>
<dbReference type="PATRIC" id="fig|45074.5.peg.1957"/>
<comment type="caution">
    <text evidence="1">The sequence shown here is derived from an EMBL/GenBank/DDBJ whole genome shotgun (WGS) entry which is preliminary data.</text>
</comment>
<dbReference type="EMBL" id="LNYU01000040">
    <property type="protein sequence ID" value="KTD61458.1"/>
    <property type="molecule type" value="Genomic_DNA"/>
</dbReference>